<name>A0A1I6P806_9BACL</name>
<protein>
    <submittedName>
        <fullName evidence="1">Uncharacterized protein</fullName>
    </submittedName>
</protein>
<dbReference type="RefSeq" id="WP_091833083.1">
    <property type="nucleotide sequence ID" value="NZ_FPAA01000001.1"/>
</dbReference>
<gene>
    <name evidence="1" type="ORF">SAMN05444972_101419</name>
</gene>
<organism evidence="1 2">
    <name type="scientific">Marininema halotolerans</name>
    <dbReference type="NCBI Taxonomy" id="1155944"/>
    <lineage>
        <taxon>Bacteria</taxon>
        <taxon>Bacillati</taxon>
        <taxon>Bacillota</taxon>
        <taxon>Bacilli</taxon>
        <taxon>Bacillales</taxon>
        <taxon>Thermoactinomycetaceae</taxon>
        <taxon>Marininema</taxon>
    </lineage>
</organism>
<evidence type="ECO:0000313" key="2">
    <source>
        <dbReference type="Proteomes" id="UP000198660"/>
    </source>
</evidence>
<proteinExistence type="predicted"/>
<dbReference type="Proteomes" id="UP000198660">
    <property type="component" value="Unassembled WGS sequence"/>
</dbReference>
<reference evidence="2" key="1">
    <citation type="submission" date="2016-10" db="EMBL/GenBank/DDBJ databases">
        <authorList>
            <person name="Varghese N."/>
            <person name="Submissions S."/>
        </authorList>
    </citation>
    <scope>NUCLEOTIDE SEQUENCE [LARGE SCALE GENOMIC DNA]</scope>
    <source>
        <strain evidence="2">DSM 45789</strain>
    </source>
</reference>
<dbReference type="EMBL" id="FPAA01000001">
    <property type="protein sequence ID" value="SFS36321.1"/>
    <property type="molecule type" value="Genomic_DNA"/>
</dbReference>
<keyword evidence="2" id="KW-1185">Reference proteome</keyword>
<sequence length="239" mass="28002">MRYLLMGLIFIILCGCRAEVDQGLPYELDGSASYGMDQDKIYINTNILKNRRTVKNIDGMFTFQINGRRIEKKTKNPIVYDQFEGSEIEPKLKRLPPGKSYTLYMTFQGEANGKKIRLRSKKMIQIPGIKIDYQCKPDKITIIAKLIGIERQKGSWELTVHNKNEDPYPDDLTDPTIVDFYHKEGVERTELSGTLKRPIRAPFYIQASFWKDDVMVDWVSPYAYRRVEFDKDCKELYRF</sequence>
<evidence type="ECO:0000313" key="1">
    <source>
        <dbReference type="EMBL" id="SFS36321.1"/>
    </source>
</evidence>
<accession>A0A1I6P806</accession>
<dbReference type="AlphaFoldDB" id="A0A1I6P806"/>
<dbReference type="PROSITE" id="PS51257">
    <property type="entry name" value="PROKAR_LIPOPROTEIN"/>
    <property type="match status" value="1"/>
</dbReference>